<keyword evidence="4" id="KW-1185">Reference proteome</keyword>
<dbReference type="Pfam" id="PF08327">
    <property type="entry name" value="AHSA1"/>
    <property type="match status" value="1"/>
</dbReference>
<evidence type="ECO:0000256" key="1">
    <source>
        <dbReference type="ARBA" id="ARBA00006817"/>
    </source>
</evidence>
<evidence type="ECO:0000259" key="2">
    <source>
        <dbReference type="Pfam" id="PF08327"/>
    </source>
</evidence>
<name>A0ABP9AN37_9PSEU</name>
<organism evidence="3 4">
    <name type="scientific">Actinomycetospora chlora</name>
    <dbReference type="NCBI Taxonomy" id="663608"/>
    <lineage>
        <taxon>Bacteria</taxon>
        <taxon>Bacillati</taxon>
        <taxon>Actinomycetota</taxon>
        <taxon>Actinomycetes</taxon>
        <taxon>Pseudonocardiales</taxon>
        <taxon>Pseudonocardiaceae</taxon>
        <taxon>Actinomycetospora</taxon>
    </lineage>
</organism>
<dbReference type="SUPFAM" id="SSF55961">
    <property type="entry name" value="Bet v1-like"/>
    <property type="match status" value="1"/>
</dbReference>
<proteinExistence type="inferred from homology"/>
<comment type="similarity">
    <text evidence="1">Belongs to the AHA1 family.</text>
</comment>
<protein>
    <submittedName>
        <fullName evidence="3">SRPBCC family protein</fullName>
    </submittedName>
</protein>
<dbReference type="Gene3D" id="3.30.530.20">
    <property type="match status" value="1"/>
</dbReference>
<accession>A0ABP9AN37</accession>
<dbReference type="RefSeq" id="WP_345412807.1">
    <property type="nucleotide sequence ID" value="NZ_BAABHO010000010.1"/>
</dbReference>
<gene>
    <name evidence="3" type="ORF">GCM10023200_16260</name>
</gene>
<sequence>MSTPPAETRTEPDGSTTLVWRRGYPDPVEDVWAAITESERLGRWIGTWTGTPRVGGTVAFTVTGEVDAGGEVAEPVDARIVACDPPHRLVVDLPETGSDRVWHLDLTVEPADAGAVLVFAQSLPEGLSSADVDAGWRWYLDRFGASLAGTPMPDWQAYAPT</sequence>
<comment type="caution">
    <text evidence="3">The sequence shown here is derived from an EMBL/GenBank/DDBJ whole genome shotgun (WGS) entry which is preliminary data.</text>
</comment>
<reference evidence="4" key="1">
    <citation type="journal article" date="2019" name="Int. J. Syst. Evol. Microbiol.">
        <title>The Global Catalogue of Microorganisms (GCM) 10K type strain sequencing project: providing services to taxonomists for standard genome sequencing and annotation.</title>
        <authorList>
            <consortium name="The Broad Institute Genomics Platform"/>
            <consortium name="The Broad Institute Genome Sequencing Center for Infectious Disease"/>
            <person name="Wu L."/>
            <person name="Ma J."/>
        </authorList>
    </citation>
    <scope>NUCLEOTIDE SEQUENCE [LARGE SCALE GENOMIC DNA]</scope>
    <source>
        <strain evidence="4">JCM 17979</strain>
    </source>
</reference>
<evidence type="ECO:0000313" key="3">
    <source>
        <dbReference type="EMBL" id="GAA4783559.1"/>
    </source>
</evidence>
<dbReference type="EMBL" id="BAABHO010000010">
    <property type="protein sequence ID" value="GAA4783559.1"/>
    <property type="molecule type" value="Genomic_DNA"/>
</dbReference>
<evidence type="ECO:0000313" key="4">
    <source>
        <dbReference type="Proteomes" id="UP001500928"/>
    </source>
</evidence>
<dbReference type="InterPro" id="IPR023393">
    <property type="entry name" value="START-like_dom_sf"/>
</dbReference>
<feature type="domain" description="Activator of Hsp90 ATPase homologue 1/2-like C-terminal" evidence="2">
    <location>
        <begin position="27"/>
        <end position="145"/>
    </location>
</feature>
<dbReference type="InterPro" id="IPR013538">
    <property type="entry name" value="ASHA1/2-like_C"/>
</dbReference>
<dbReference type="Proteomes" id="UP001500928">
    <property type="component" value="Unassembled WGS sequence"/>
</dbReference>